<organism evidence="3">
    <name type="scientific">Graphocephala atropunctata</name>
    <dbReference type="NCBI Taxonomy" id="36148"/>
    <lineage>
        <taxon>Eukaryota</taxon>
        <taxon>Metazoa</taxon>
        <taxon>Ecdysozoa</taxon>
        <taxon>Arthropoda</taxon>
        <taxon>Hexapoda</taxon>
        <taxon>Insecta</taxon>
        <taxon>Pterygota</taxon>
        <taxon>Neoptera</taxon>
        <taxon>Paraneoptera</taxon>
        <taxon>Hemiptera</taxon>
        <taxon>Auchenorrhyncha</taxon>
        <taxon>Membracoidea</taxon>
        <taxon>Cicadellidae</taxon>
        <taxon>Cicadellinae</taxon>
        <taxon>Cicadellini</taxon>
        <taxon>Graphocephala</taxon>
    </lineage>
</organism>
<keyword evidence="1" id="KW-1015">Disulfide bond</keyword>
<dbReference type="PANTHER" id="PTHR24035:SF109">
    <property type="entry name" value="PROTEIN DRAPER"/>
    <property type="match status" value="1"/>
</dbReference>
<dbReference type="PANTHER" id="PTHR24035">
    <property type="entry name" value="MULTIPLE EPIDERMAL GROWTH FACTOR-LIKE DOMAINS PROTEIN"/>
    <property type="match status" value="1"/>
</dbReference>
<dbReference type="InterPro" id="IPR000742">
    <property type="entry name" value="EGF"/>
</dbReference>
<feature type="domain" description="EGF-like" evidence="2">
    <location>
        <begin position="263"/>
        <end position="297"/>
    </location>
</feature>
<dbReference type="EMBL" id="GEBQ01003306">
    <property type="protein sequence ID" value="JAT36671.1"/>
    <property type="molecule type" value="Transcribed_RNA"/>
</dbReference>
<name>A0A1B6ML89_9HEMI</name>
<dbReference type="PROSITE" id="PS50026">
    <property type="entry name" value="EGF_3"/>
    <property type="match status" value="1"/>
</dbReference>
<accession>A0A1B6ML89</accession>
<feature type="disulfide bond" evidence="1">
    <location>
        <begin position="287"/>
        <end position="296"/>
    </location>
</feature>
<proteinExistence type="predicted"/>
<dbReference type="AlphaFoldDB" id="A0A1B6ML89"/>
<protein>
    <recommendedName>
        <fullName evidence="2">EGF-like domain-containing protein</fullName>
    </recommendedName>
</protein>
<feature type="non-terminal residue" evidence="3">
    <location>
        <position position="304"/>
    </location>
</feature>
<keyword evidence="1" id="KW-0245">EGF-like domain</keyword>
<gene>
    <name evidence="3" type="ORF">g.45191</name>
</gene>
<dbReference type="InterPro" id="IPR052108">
    <property type="entry name" value="MEGF/SIB"/>
</dbReference>
<evidence type="ECO:0000256" key="1">
    <source>
        <dbReference type="PROSITE-ProRule" id="PRU00076"/>
    </source>
</evidence>
<dbReference type="Gene3D" id="2.170.300.10">
    <property type="entry name" value="Tie2 ligand-binding domain superfamily"/>
    <property type="match status" value="1"/>
</dbReference>
<feature type="non-terminal residue" evidence="3">
    <location>
        <position position="1"/>
    </location>
</feature>
<evidence type="ECO:0000259" key="2">
    <source>
        <dbReference type="PROSITE" id="PS50026"/>
    </source>
</evidence>
<sequence length="304" mass="33243">DVDDRDGTPITIGCRNHTNNFNLSNVLRISIDGESKIMKIQLNGYSGAEVAYSTSFDVNYVSQYNRNMSLPLLINAPVLLTKTNNSELVSPKINLQSNKLCLVLVFHYQEPIPSNQLNIFAEDPSGNRHLVHTVRDAERGWNYIRINEKLQQPKDAQIKLIIKTVDDRRVEIRFIAICDSAGEEVEMVKPTGVSGLVPTPTPLRHLYAYMIHPAVLVVNSSKETTRCKNGGVVTTGGCACPAGFAGHLCESGCGRNRFGQDCGGVCSLRTRECKGVSLCTPFVNCTCAPGYTGETCNDQCSPGT</sequence>
<evidence type="ECO:0000313" key="3">
    <source>
        <dbReference type="EMBL" id="JAT36671.1"/>
    </source>
</evidence>
<comment type="caution">
    <text evidence="1">Lacks conserved residue(s) required for the propagation of feature annotation.</text>
</comment>
<dbReference type="PROSITE" id="PS00022">
    <property type="entry name" value="EGF_1"/>
    <property type="match status" value="2"/>
</dbReference>
<reference evidence="3" key="1">
    <citation type="submission" date="2015-11" db="EMBL/GenBank/DDBJ databases">
        <title>De novo transcriptome assembly of four potential Pierce s Disease insect vectors from Arizona vineyards.</title>
        <authorList>
            <person name="Tassone E.E."/>
        </authorList>
    </citation>
    <scope>NUCLEOTIDE SEQUENCE</scope>
</reference>